<dbReference type="Proteomes" id="UP001489004">
    <property type="component" value="Unassembled WGS sequence"/>
</dbReference>
<dbReference type="AlphaFoldDB" id="A0AAW1Q7M5"/>
<name>A0AAW1Q7M5_9CHLO</name>
<gene>
    <name evidence="3" type="ORF">WJX72_004091</name>
</gene>
<dbReference type="PANTHER" id="PTHR36046:SF1">
    <property type="entry name" value="DUF6737 DOMAIN-CONTAINING PROTEIN"/>
    <property type="match status" value="1"/>
</dbReference>
<comment type="caution">
    <text evidence="3">The sequence shown here is derived from an EMBL/GenBank/DDBJ whole genome shotgun (WGS) entry which is preliminary data.</text>
</comment>
<dbReference type="PANTHER" id="PTHR36046">
    <property type="entry name" value="PROTEIN, PUTATIVE-RELATED"/>
    <property type="match status" value="1"/>
</dbReference>
<evidence type="ECO:0000313" key="4">
    <source>
        <dbReference type="Proteomes" id="UP001489004"/>
    </source>
</evidence>
<dbReference type="EMBL" id="JALJOR010000005">
    <property type="protein sequence ID" value="KAK9816713.1"/>
    <property type="molecule type" value="Genomic_DNA"/>
</dbReference>
<feature type="region of interest" description="Disordered" evidence="1">
    <location>
        <begin position="1"/>
        <end position="21"/>
    </location>
</feature>
<protein>
    <recommendedName>
        <fullName evidence="2">DUF6737 domain-containing protein</fullName>
    </recommendedName>
</protein>
<evidence type="ECO:0000256" key="1">
    <source>
        <dbReference type="SAM" id="MobiDB-lite"/>
    </source>
</evidence>
<reference evidence="3 4" key="1">
    <citation type="journal article" date="2024" name="Nat. Commun.">
        <title>Phylogenomics reveals the evolutionary origins of lichenization in chlorophyte algae.</title>
        <authorList>
            <person name="Puginier C."/>
            <person name="Libourel C."/>
            <person name="Otte J."/>
            <person name="Skaloud P."/>
            <person name="Haon M."/>
            <person name="Grisel S."/>
            <person name="Petersen M."/>
            <person name="Berrin J.G."/>
            <person name="Delaux P.M."/>
            <person name="Dal Grande F."/>
            <person name="Keller J."/>
        </authorList>
    </citation>
    <scope>NUCLEOTIDE SEQUENCE [LARGE SCALE GENOMIC DNA]</scope>
    <source>
        <strain evidence="3 4">SAG 2043</strain>
    </source>
</reference>
<sequence>MNRQELPGPLGSRQPSSGHWQASGVLPALKTRSRAYDSSLLRLPHRASGICTSATSETELIPDQEQRPVPATLETDVWKYKPPWCQPYSILGTGSLIVAGVWTVSGHGLVWTALASIPVSLWWYLFLVVYPAEFKLSVEEEMQRRRLAADYIQNQD</sequence>
<organism evidence="3 4">
    <name type="scientific">[Myrmecia] bisecta</name>
    <dbReference type="NCBI Taxonomy" id="41462"/>
    <lineage>
        <taxon>Eukaryota</taxon>
        <taxon>Viridiplantae</taxon>
        <taxon>Chlorophyta</taxon>
        <taxon>core chlorophytes</taxon>
        <taxon>Trebouxiophyceae</taxon>
        <taxon>Trebouxiales</taxon>
        <taxon>Trebouxiaceae</taxon>
        <taxon>Myrmecia</taxon>
    </lineage>
</organism>
<proteinExistence type="predicted"/>
<keyword evidence="4" id="KW-1185">Reference proteome</keyword>
<evidence type="ECO:0000259" key="2">
    <source>
        <dbReference type="Pfam" id="PF20522"/>
    </source>
</evidence>
<feature type="domain" description="DUF6737" evidence="2">
    <location>
        <begin position="76"/>
        <end position="132"/>
    </location>
</feature>
<dbReference type="Pfam" id="PF20522">
    <property type="entry name" value="DUF6737"/>
    <property type="match status" value="1"/>
</dbReference>
<accession>A0AAW1Q7M5</accession>
<dbReference type="InterPro" id="IPR046625">
    <property type="entry name" value="DUF6737"/>
</dbReference>
<evidence type="ECO:0000313" key="3">
    <source>
        <dbReference type="EMBL" id="KAK9816713.1"/>
    </source>
</evidence>